<dbReference type="HAMAP" id="MF_00444">
    <property type="entry name" value="ClpP"/>
    <property type="match status" value="1"/>
</dbReference>
<keyword evidence="11" id="KW-1185">Reference proteome</keyword>
<evidence type="ECO:0000256" key="8">
    <source>
        <dbReference type="PROSITE-ProRule" id="PRU10086"/>
    </source>
</evidence>
<dbReference type="EC" id="3.4.21.92" evidence="7"/>
<feature type="active site" description="Nucleophile" evidence="7">
    <location>
        <position position="139"/>
    </location>
</feature>
<evidence type="ECO:0000256" key="6">
    <source>
        <dbReference type="ARBA" id="ARBA00034021"/>
    </source>
</evidence>
<dbReference type="NCBIfam" id="NF001368">
    <property type="entry name" value="PRK00277.1"/>
    <property type="match status" value="1"/>
</dbReference>
<evidence type="ECO:0000256" key="7">
    <source>
        <dbReference type="HAMAP-Rule" id="MF_00444"/>
    </source>
</evidence>
<evidence type="ECO:0000256" key="2">
    <source>
        <dbReference type="ARBA" id="ARBA00022490"/>
    </source>
</evidence>
<dbReference type="Pfam" id="PF00574">
    <property type="entry name" value="CLP_protease"/>
    <property type="match status" value="1"/>
</dbReference>
<gene>
    <name evidence="10" type="primary">clpP2</name>
    <name evidence="7" type="synonym">clpP</name>
    <name evidence="10" type="ORF">GCM10007368_16720</name>
</gene>
<evidence type="ECO:0000256" key="5">
    <source>
        <dbReference type="ARBA" id="ARBA00022825"/>
    </source>
</evidence>
<dbReference type="InterPro" id="IPR029045">
    <property type="entry name" value="ClpP/crotonase-like_dom_sf"/>
</dbReference>
<dbReference type="PROSITE" id="PS00382">
    <property type="entry name" value="CLP_PROTEASE_HIS"/>
    <property type="match status" value="1"/>
</dbReference>
<keyword evidence="5 7" id="KW-0720">Serine protease</keyword>
<comment type="subunit">
    <text evidence="7">Fourteen ClpP subunits assemble into 2 heptameric rings which stack back to back to give a disk-like structure with a central cavity, resembling the structure of eukaryotic proteasomes.</text>
</comment>
<comment type="caution">
    <text evidence="10">The sequence shown here is derived from an EMBL/GenBank/DDBJ whole genome shotgun (WGS) entry which is preliminary data.</text>
</comment>
<keyword evidence="2 7" id="KW-0963">Cytoplasm</keyword>
<dbReference type="CDD" id="cd07017">
    <property type="entry name" value="S14_ClpP_2"/>
    <property type="match status" value="1"/>
</dbReference>
<dbReference type="PANTHER" id="PTHR10381:SF70">
    <property type="entry name" value="ATP-DEPENDENT CLP PROTEASE PROTEOLYTIC SUBUNIT"/>
    <property type="match status" value="1"/>
</dbReference>
<comment type="similarity">
    <text evidence="1 7 9">Belongs to the peptidase S14 family.</text>
</comment>
<dbReference type="InterPro" id="IPR023562">
    <property type="entry name" value="ClpP/TepA"/>
</dbReference>
<comment type="subcellular location">
    <subcellularLocation>
        <location evidence="7">Cytoplasm</location>
    </subcellularLocation>
</comment>
<name>A0ABQ2B4M3_9MICO</name>
<keyword evidence="4 7" id="KW-0378">Hydrolase</keyword>
<feature type="active site" evidence="7 8">
    <location>
        <position position="164"/>
    </location>
</feature>
<organism evidence="10 11">
    <name type="scientific">Isoptericola cucumis</name>
    <dbReference type="NCBI Taxonomy" id="1776856"/>
    <lineage>
        <taxon>Bacteria</taxon>
        <taxon>Bacillati</taxon>
        <taxon>Actinomycetota</taxon>
        <taxon>Actinomycetes</taxon>
        <taxon>Micrococcales</taxon>
        <taxon>Promicromonosporaceae</taxon>
        <taxon>Isoptericola</taxon>
    </lineage>
</organism>
<proteinExistence type="inferred from homology"/>
<accession>A0ABQ2B4M3</accession>
<dbReference type="EMBL" id="BMDG01000005">
    <property type="protein sequence ID" value="GGI07549.1"/>
    <property type="molecule type" value="Genomic_DNA"/>
</dbReference>
<comment type="function">
    <text evidence="7">Cleaves peptides in various proteins in a process that requires ATP hydrolysis. Has a chymotrypsin-like activity. Plays a major role in the degradation of misfolded proteins.</text>
</comment>
<dbReference type="Proteomes" id="UP000632535">
    <property type="component" value="Unassembled WGS sequence"/>
</dbReference>
<evidence type="ECO:0000256" key="1">
    <source>
        <dbReference type="ARBA" id="ARBA00007039"/>
    </source>
</evidence>
<protein>
    <recommendedName>
        <fullName evidence="7 9">ATP-dependent Clp protease proteolytic subunit</fullName>
        <ecNumber evidence="7">3.4.21.92</ecNumber>
    </recommendedName>
    <alternativeName>
        <fullName evidence="7">Endopeptidase Clp</fullName>
    </alternativeName>
</protein>
<evidence type="ECO:0000313" key="11">
    <source>
        <dbReference type="Proteomes" id="UP000632535"/>
    </source>
</evidence>
<dbReference type="NCBIfam" id="NF009205">
    <property type="entry name" value="PRK12553.1"/>
    <property type="match status" value="1"/>
</dbReference>
<dbReference type="GO" id="GO:0008233">
    <property type="term" value="F:peptidase activity"/>
    <property type="evidence" value="ECO:0007669"/>
    <property type="project" value="UniProtKB-KW"/>
</dbReference>
<dbReference type="PANTHER" id="PTHR10381">
    <property type="entry name" value="ATP-DEPENDENT CLP PROTEASE PROTEOLYTIC SUBUNIT"/>
    <property type="match status" value="1"/>
</dbReference>
<evidence type="ECO:0000313" key="10">
    <source>
        <dbReference type="EMBL" id="GGI07549.1"/>
    </source>
</evidence>
<keyword evidence="3 7" id="KW-0645">Protease</keyword>
<sequence>MPALCACSEKRRRRDVPGHRCTLGSIDSDDKETDVNDLLQMDGTTPVARADGANLGLTDSIYNRLLKERIIWLGSEVRDDNANAICAQMMLLAAEDPDKDIWLYINSPGGSITAGMAIYDTMQYIKPDVRTIAMGMAASMGQFLLSSGARGKRYITPHARVLMHQPSGGVGGTATDVRIGAELIMHMKKVLSELTAEQTGQTLEQILKDNDRDKWFTADEALEYGFVDHVVSTAAAVAGGGDTSAS</sequence>
<reference evidence="11" key="1">
    <citation type="journal article" date="2019" name="Int. J. Syst. Evol. Microbiol.">
        <title>The Global Catalogue of Microorganisms (GCM) 10K type strain sequencing project: providing services to taxonomists for standard genome sequencing and annotation.</title>
        <authorList>
            <consortium name="The Broad Institute Genomics Platform"/>
            <consortium name="The Broad Institute Genome Sequencing Center for Infectious Disease"/>
            <person name="Wu L."/>
            <person name="Ma J."/>
        </authorList>
    </citation>
    <scope>NUCLEOTIDE SEQUENCE [LARGE SCALE GENOMIC DNA]</scope>
    <source>
        <strain evidence="11">CCM 8653</strain>
    </source>
</reference>
<dbReference type="InterPro" id="IPR033135">
    <property type="entry name" value="ClpP_His_AS"/>
</dbReference>
<evidence type="ECO:0000256" key="4">
    <source>
        <dbReference type="ARBA" id="ARBA00022801"/>
    </source>
</evidence>
<dbReference type="InterPro" id="IPR001907">
    <property type="entry name" value="ClpP"/>
</dbReference>
<dbReference type="GO" id="GO:0006508">
    <property type="term" value="P:proteolysis"/>
    <property type="evidence" value="ECO:0007669"/>
    <property type="project" value="UniProtKB-KW"/>
</dbReference>
<dbReference type="Gene3D" id="3.90.226.10">
    <property type="entry name" value="2-enoyl-CoA Hydratase, Chain A, domain 1"/>
    <property type="match status" value="1"/>
</dbReference>
<comment type="catalytic activity">
    <reaction evidence="6 7 8">
        <text>Hydrolysis of proteins to small peptides in the presence of ATP and magnesium. alpha-casein is the usual test substrate. In the absence of ATP, only oligopeptides shorter than five residues are hydrolyzed (such as succinyl-Leu-Tyr-|-NHMec, and Leu-Tyr-Leu-|-Tyr-Trp, in which cleavage of the -Tyr-|-Leu- and -Tyr-|-Trp bonds also occurs).</text>
        <dbReference type="EC" id="3.4.21.92"/>
    </reaction>
</comment>
<evidence type="ECO:0000256" key="9">
    <source>
        <dbReference type="RuleBase" id="RU003567"/>
    </source>
</evidence>
<evidence type="ECO:0000256" key="3">
    <source>
        <dbReference type="ARBA" id="ARBA00022670"/>
    </source>
</evidence>
<dbReference type="SUPFAM" id="SSF52096">
    <property type="entry name" value="ClpP/crotonase"/>
    <property type="match status" value="1"/>
</dbReference>
<dbReference type="PRINTS" id="PR00127">
    <property type="entry name" value="CLPPROTEASEP"/>
</dbReference>